<organism evidence="2">
    <name type="scientific">Trypanosoma vivax (strain Y486)</name>
    <dbReference type="NCBI Taxonomy" id="1055687"/>
    <lineage>
        <taxon>Eukaryota</taxon>
        <taxon>Discoba</taxon>
        <taxon>Euglenozoa</taxon>
        <taxon>Kinetoplastea</taxon>
        <taxon>Metakinetoplastina</taxon>
        <taxon>Trypanosomatida</taxon>
        <taxon>Trypanosomatidae</taxon>
        <taxon>Trypanosoma</taxon>
        <taxon>Duttonella</taxon>
    </lineage>
</organism>
<dbReference type="OMA" id="AQMCMIG"/>
<feature type="region of interest" description="Disordered" evidence="1">
    <location>
        <begin position="1"/>
        <end position="24"/>
    </location>
</feature>
<evidence type="ECO:0000313" key="2">
    <source>
        <dbReference type="EMBL" id="CCC50520.1"/>
    </source>
</evidence>
<dbReference type="EMBL" id="HE573025">
    <property type="protein sequence ID" value="CCC50520.1"/>
    <property type="molecule type" value="Genomic_DNA"/>
</dbReference>
<name>G0U2L7_TRYVY</name>
<dbReference type="VEuPathDB" id="TriTrypDB:TvY486_0903410"/>
<evidence type="ECO:0000256" key="1">
    <source>
        <dbReference type="SAM" id="MobiDB-lite"/>
    </source>
</evidence>
<reference evidence="2" key="1">
    <citation type="journal article" date="2012" name="Proc. Natl. Acad. Sci. U.S.A.">
        <title>Antigenic diversity is generated by distinct evolutionary mechanisms in African trypanosome species.</title>
        <authorList>
            <person name="Jackson A.P."/>
            <person name="Berry A."/>
            <person name="Aslett M."/>
            <person name="Allison H.C."/>
            <person name="Burton P."/>
            <person name="Vavrova-Anderson J."/>
            <person name="Brown R."/>
            <person name="Browne H."/>
            <person name="Corton N."/>
            <person name="Hauser H."/>
            <person name="Gamble J."/>
            <person name="Gilderthorp R."/>
            <person name="Marcello L."/>
            <person name="McQuillan J."/>
            <person name="Otto T.D."/>
            <person name="Quail M.A."/>
            <person name="Sanders M.J."/>
            <person name="van Tonder A."/>
            <person name="Ginger M.L."/>
            <person name="Field M.C."/>
            <person name="Barry J.D."/>
            <person name="Hertz-Fowler C."/>
            <person name="Berriman M."/>
        </authorList>
    </citation>
    <scope>NUCLEOTIDE SEQUENCE</scope>
    <source>
        <strain evidence="2">Y486</strain>
    </source>
</reference>
<proteinExistence type="predicted"/>
<protein>
    <recommendedName>
        <fullName evidence="3">SET domain-containing protein</fullName>
    </recommendedName>
</protein>
<accession>G0U2L7</accession>
<feature type="region of interest" description="Disordered" evidence="1">
    <location>
        <begin position="446"/>
        <end position="472"/>
    </location>
</feature>
<feature type="compositionally biased region" description="Polar residues" evidence="1">
    <location>
        <begin position="459"/>
        <end position="468"/>
    </location>
</feature>
<dbReference type="AlphaFoldDB" id="G0U2L7"/>
<gene>
    <name evidence="2" type="ORF">TVY486_0903410</name>
</gene>
<feature type="region of interest" description="Disordered" evidence="1">
    <location>
        <begin position="47"/>
        <end position="67"/>
    </location>
</feature>
<sequence>MERRWQPSAAVDDNEEQALPSTQDGLVTGAFFDEGVGLVGEWATDSREDSALHGPRGSVDGHASNAGDAQHSLKSLEEFHGWRYDRFLYAYFGYKTARRRQCAMLAAQLCKIGVSLGRRPGNNPGIVCASRRLHRHSVLAVEGDAFFCRVVLHSKKLYGSSAELPTYPREWPNVRCVALHYGVPPQDVKRKKEFPLATLLVLMSSTSISKGCALRLCLHSYDRCLDEARWYEQLYGSHCVNEAGDTVSITRGIKRFDAWPEGLHFYHGVGQRHASAEPEAGFPFTLLDLKCTPEIGDGQLGIFAEHPIPYGMCFPYCGPTVPMEVVERSREHKRRHDFLASFYRPQPSRCLLYGGTGGDSKAGRQAREEECTMPSSLSLDDWTYAFGLGKHGMCFGQGLMRYVNHRYNLSKFGNIELCSVMLSVPSEFSPFKGFVEQYFSDVLGKESRQSRKKGKSRNGCAQQRSNAGSAVRRGKWRFSTNPRYFRESEGHFVIIPFFITTTDIEPGQQLLSWSYGAEYDAQLEREVVCDGHLVPFVYSSLLDSRQPLGRWESYKGDYRHSIAVGDIVWCHQCSLLSSKDPVDNLFVVVDVQAEGMGYVLLRRTLRLDALEPLLQNESRVFGGQTVVFGVCRARSLDHCFVAHRDDIVPLISDTDYLALEMDALPAVASLRKGCPCCAGISCTCRVVLVNVAGLRRATQLVVDGTRDCENASHLFLGWIWRLLKGEDRAAK</sequence>
<evidence type="ECO:0008006" key="3">
    <source>
        <dbReference type="Google" id="ProtNLM"/>
    </source>
</evidence>